<reference evidence="3" key="1">
    <citation type="submission" date="2023-07" db="EMBL/GenBank/DDBJ databases">
        <title>Characterization of two Paracoccaceae strains isolated from Phycosphere and proposal of Xinfangfangia lacusdiani sp. nov.</title>
        <authorList>
            <person name="Deng Y."/>
            <person name="Zhang Y.Q."/>
        </authorList>
    </citation>
    <scope>NUCLEOTIDE SEQUENCE [LARGE SCALE GENOMIC DNA]</scope>
    <source>
        <strain evidence="3">CPCC 101403</strain>
    </source>
</reference>
<sequence length="91" mass="10600">MMTSYASLSRGEFWFTIGVLAVTFVLAWKFMPGQAAVLADWMSRYTRFNTELLPLRGYLVMSTSYLLVAYFYMCAVGIFRDAVIFLRRELR</sequence>
<keyword evidence="3" id="KW-1185">Reference proteome</keyword>
<feature type="transmembrane region" description="Helical" evidence="1">
    <location>
        <begin position="12"/>
        <end position="31"/>
    </location>
</feature>
<dbReference type="EMBL" id="JAVRQI010000019">
    <property type="protein sequence ID" value="MDT1064188.1"/>
    <property type="molecule type" value="Genomic_DNA"/>
</dbReference>
<evidence type="ECO:0000256" key="1">
    <source>
        <dbReference type="SAM" id="Phobius"/>
    </source>
</evidence>
<accession>A0ABU3EIV3</accession>
<evidence type="ECO:0000313" key="2">
    <source>
        <dbReference type="EMBL" id="MDT1064188.1"/>
    </source>
</evidence>
<keyword evidence="1" id="KW-1133">Transmembrane helix</keyword>
<name>A0ABU3EIV3_9RHOB</name>
<organism evidence="2 3">
    <name type="scientific">Paracoccus broussonetiae</name>
    <dbReference type="NCBI Taxonomy" id="3075834"/>
    <lineage>
        <taxon>Bacteria</taxon>
        <taxon>Pseudomonadati</taxon>
        <taxon>Pseudomonadota</taxon>
        <taxon>Alphaproteobacteria</taxon>
        <taxon>Rhodobacterales</taxon>
        <taxon>Paracoccaceae</taxon>
        <taxon>Paracoccus</taxon>
    </lineage>
</organism>
<evidence type="ECO:0000313" key="3">
    <source>
        <dbReference type="Proteomes" id="UP001251085"/>
    </source>
</evidence>
<gene>
    <name evidence="2" type="ORF">RM190_20160</name>
</gene>
<feature type="transmembrane region" description="Helical" evidence="1">
    <location>
        <begin position="65"/>
        <end position="86"/>
    </location>
</feature>
<proteinExistence type="predicted"/>
<keyword evidence="1" id="KW-0472">Membrane</keyword>
<dbReference type="Proteomes" id="UP001251085">
    <property type="component" value="Unassembled WGS sequence"/>
</dbReference>
<keyword evidence="1" id="KW-0812">Transmembrane</keyword>
<comment type="caution">
    <text evidence="2">The sequence shown here is derived from an EMBL/GenBank/DDBJ whole genome shotgun (WGS) entry which is preliminary data.</text>
</comment>
<protein>
    <submittedName>
        <fullName evidence="2">Uncharacterized protein</fullName>
    </submittedName>
</protein>